<dbReference type="STRING" id="357750.A0A2S6C6L8"/>
<dbReference type="Proteomes" id="UP000237631">
    <property type="component" value="Unassembled WGS sequence"/>
</dbReference>
<dbReference type="GO" id="GO:0003735">
    <property type="term" value="F:structural constituent of ribosome"/>
    <property type="evidence" value="ECO:0007669"/>
    <property type="project" value="InterPro"/>
</dbReference>
<proteinExistence type="inferred from homology"/>
<evidence type="ECO:0000256" key="5">
    <source>
        <dbReference type="SAM" id="MobiDB-lite"/>
    </source>
</evidence>
<comment type="similarity">
    <text evidence="1">Belongs to the universal ribosomal protein uL23 family.</text>
</comment>
<evidence type="ECO:0000256" key="3">
    <source>
        <dbReference type="ARBA" id="ARBA00023274"/>
    </source>
</evidence>
<evidence type="ECO:0000256" key="1">
    <source>
        <dbReference type="ARBA" id="ARBA00006700"/>
    </source>
</evidence>
<dbReference type="GO" id="GO:0005762">
    <property type="term" value="C:mitochondrial large ribosomal subunit"/>
    <property type="evidence" value="ECO:0007669"/>
    <property type="project" value="TreeGrafter"/>
</dbReference>
<dbReference type="PANTHER" id="PTHR12059">
    <property type="entry name" value="RIBOSOMAL PROTEIN L23-RELATED"/>
    <property type="match status" value="1"/>
</dbReference>
<accession>A0A2S6C6L8</accession>
<protein>
    <recommendedName>
        <fullName evidence="4">Large ribosomal subunit protein uL23m</fullName>
    </recommendedName>
</protein>
<dbReference type="OrthoDB" id="275582at2759"/>
<keyword evidence="2" id="KW-0689">Ribosomal protein</keyword>
<dbReference type="Gene3D" id="3.30.70.330">
    <property type="match status" value="1"/>
</dbReference>
<evidence type="ECO:0000313" key="6">
    <source>
        <dbReference type="EMBL" id="PPJ55375.1"/>
    </source>
</evidence>
<dbReference type="InterPro" id="IPR012678">
    <property type="entry name" value="Ribosomal_uL23/eL15/eS24_sf"/>
</dbReference>
<organism evidence="6 7">
    <name type="scientific">Cercospora berteroae</name>
    <dbReference type="NCBI Taxonomy" id="357750"/>
    <lineage>
        <taxon>Eukaryota</taxon>
        <taxon>Fungi</taxon>
        <taxon>Dikarya</taxon>
        <taxon>Ascomycota</taxon>
        <taxon>Pezizomycotina</taxon>
        <taxon>Dothideomycetes</taxon>
        <taxon>Dothideomycetidae</taxon>
        <taxon>Mycosphaerellales</taxon>
        <taxon>Mycosphaerellaceae</taxon>
        <taxon>Cercospora</taxon>
    </lineage>
</organism>
<feature type="region of interest" description="Disordered" evidence="5">
    <location>
        <begin position="147"/>
        <end position="180"/>
    </location>
</feature>
<gene>
    <name evidence="6" type="ORF">CBER1_08706</name>
</gene>
<dbReference type="InterPro" id="IPR013025">
    <property type="entry name" value="Ribosomal_uL23-like"/>
</dbReference>
<keyword evidence="3" id="KW-0687">Ribonucleoprotein</keyword>
<dbReference type="InterPro" id="IPR012677">
    <property type="entry name" value="Nucleotide-bd_a/b_plait_sf"/>
</dbReference>
<name>A0A2S6C6L8_9PEZI</name>
<evidence type="ECO:0000313" key="7">
    <source>
        <dbReference type="Proteomes" id="UP000237631"/>
    </source>
</evidence>
<evidence type="ECO:0000256" key="4">
    <source>
        <dbReference type="ARBA" id="ARBA00039977"/>
    </source>
</evidence>
<dbReference type="SUPFAM" id="SSF54189">
    <property type="entry name" value="Ribosomal proteins S24e, L23 and L15e"/>
    <property type="match status" value="1"/>
</dbReference>
<comment type="caution">
    <text evidence="6">The sequence shown here is derived from an EMBL/GenBank/DDBJ whole genome shotgun (WGS) entry which is preliminary data.</text>
</comment>
<sequence length="180" mass="21069">MALASFKVGAKELFIPDVSIALLRTPGLPANNAKFHVPLWFSKLDLRDYLFHVYGVEILSVRSYVKQSRVQSGRPGLTRPAFKRWHRPRSTKFMTVELARPFVWPEEPDDGYLEWGLKENNDVEKENTKWQELEMGQNRDQLVNEERRERMREQAKALLEGKAKWKAPEGRTGKDFRRGQ</sequence>
<dbReference type="GO" id="GO:0032543">
    <property type="term" value="P:mitochondrial translation"/>
    <property type="evidence" value="ECO:0007669"/>
    <property type="project" value="TreeGrafter"/>
</dbReference>
<evidence type="ECO:0000256" key="2">
    <source>
        <dbReference type="ARBA" id="ARBA00022980"/>
    </source>
</evidence>
<dbReference type="EMBL" id="PNEN01000541">
    <property type="protein sequence ID" value="PPJ55375.1"/>
    <property type="molecule type" value="Genomic_DNA"/>
</dbReference>
<keyword evidence="7" id="KW-1185">Reference proteome</keyword>
<dbReference type="PANTHER" id="PTHR12059:SF5">
    <property type="entry name" value="LARGE RIBOSOMAL SUBUNIT PROTEIN UL23M"/>
    <property type="match status" value="1"/>
</dbReference>
<dbReference type="AlphaFoldDB" id="A0A2S6C6L8"/>
<reference evidence="7" key="1">
    <citation type="journal article" date="2017" name="bioRxiv">
        <title>Conservation of a gene cluster reveals novel cercosporin biosynthetic mechanisms and extends production to the genus Colletotrichum.</title>
        <authorList>
            <person name="de Jonge R."/>
            <person name="Ebert M.K."/>
            <person name="Huitt-Roehl C.R."/>
            <person name="Pal P."/>
            <person name="Suttle J.C."/>
            <person name="Spanner R.E."/>
            <person name="Neubauer J.D."/>
            <person name="Jurick W.M.II."/>
            <person name="Stott K.A."/>
            <person name="Secor G.A."/>
            <person name="Thomma B.P.H.J."/>
            <person name="Van de Peer Y."/>
            <person name="Townsend C.A."/>
            <person name="Bolton M.D."/>
        </authorList>
    </citation>
    <scope>NUCLEOTIDE SEQUENCE [LARGE SCALE GENOMIC DNA]</scope>
    <source>
        <strain evidence="7">CBS538.71</strain>
    </source>
</reference>